<comment type="caution">
    <text evidence="3">The sequence shown here is derived from an EMBL/GenBank/DDBJ whole genome shotgun (WGS) entry which is preliminary data.</text>
</comment>
<feature type="transmembrane region" description="Helical" evidence="2">
    <location>
        <begin position="391"/>
        <end position="416"/>
    </location>
</feature>
<dbReference type="EMBL" id="LAVV01007780">
    <property type="protein sequence ID" value="KNZ54804.1"/>
    <property type="molecule type" value="Genomic_DNA"/>
</dbReference>
<gene>
    <name evidence="3" type="ORF">VP01_2850g1</name>
</gene>
<accession>A0A0L6V229</accession>
<feature type="compositionally biased region" description="Basic and acidic residues" evidence="1">
    <location>
        <begin position="863"/>
        <end position="874"/>
    </location>
</feature>
<protein>
    <submittedName>
        <fullName evidence="3">Uncharacterized protein</fullName>
    </submittedName>
</protein>
<proteinExistence type="predicted"/>
<dbReference type="AlphaFoldDB" id="A0A0L6V229"/>
<feature type="transmembrane region" description="Helical" evidence="2">
    <location>
        <begin position="454"/>
        <end position="473"/>
    </location>
</feature>
<evidence type="ECO:0000256" key="2">
    <source>
        <dbReference type="SAM" id="Phobius"/>
    </source>
</evidence>
<evidence type="ECO:0000256" key="1">
    <source>
        <dbReference type="SAM" id="MobiDB-lite"/>
    </source>
</evidence>
<keyword evidence="2" id="KW-0812">Transmembrane</keyword>
<keyword evidence="4" id="KW-1185">Reference proteome</keyword>
<reference evidence="3 4" key="1">
    <citation type="submission" date="2015-08" db="EMBL/GenBank/DDBJ databases">
        <title>Next Generation Sequencing and Analysis of the Genome of Puccinia sorghi L Schw, the Causal Agent of Maize Common Rust.</title>
        <authorList>
            <person name="Rochi L."/>
            <person name="Burguener G."/>
            <person name="Darino M."/>
            <person name="Turjanski A."/>
            <person name="Kreff E."/>
            <person name="Dieguez M.J."/>
            <person name="Sacco F."/>
        </authorList>
    </citation>
    <scope>NUCLEOTIDE SEQUENCE [LARGE SCALE GENOMIC DNA]</scope>
    <source>
        <strain evidence="3 4">RO10H11247</strain>
    </source>
</reference>
<sequence length="968" mass="111505">MTVFCTFRGLASQPDQQELGGARFEHKWRYQWLFLSLFFLIDLPNHAVFFSLVPHLVIDISWVSLRVQCFKILTHSLFICEIGQFFGYKVSDPNGQVVGCLPDLVRGYRYGHTAHRIVMMGRYSNSEKCISLIAHSDEGFRQTVKTQNTKKDNQKEKREARVENVGVGSSMIGVSQERLTKEKKNKSAQSVDGQSGYDDRIYYETNINYKRKKETKLSQWRGDSERGFWTQDYGREEKMTVYQTSNRRCVRQMDCGWSRSGGCRGGSSRSRWWDGWARHDDNVRGGWKGLGKLPGRMSCFYSSNPQQLPAGAFVLIRKLSSPGPSTTRRGRGPRPAGVPLQVIQIRRQPVYIHTRRLSTRVDGRRLRGAAKSIPGLSRVTTCALHSHNSEILLIFIHPYLFVLPVSTLHSFVFFFYGCRLTYFFFFAFIRIIIIIIIININIFFFIFISISIPFFTFILFYFILLYFILSFLFDGHPRPRVHRLINWTRNSWDRYDGAKLHFSRIHIVINSIDNEDSYQATLRGNHLRRKPRSEGLIVIVRLPRFRDGSSAMEQDVIIGSEAGAAHCIYSASRELFPRHSTTGGGEKCQCKRYRKEGGPSSRWMAVHSLRLKNFLQSFWSNLGGRGRSGGDRGGSSRWWNGWGALLAPGMMIIYEGVGKDWGGRKGEVVVLEQKSESCQGGCATIFIVATLSSCPRAPLFSFGDSAHRGRRPLVEAEARGRLGRPAVIHQLLVMSTVVTLLRVTCLERKRDWNPFSHSTIILSHSLNKHTRRFLIFFYTRLPSACVSLSLDSYHPSDQVNIEVKRKENNYHKEFNEIELRQLNKKIEIEEYERRSYVVFEVKLMREFDREVCGVRESRNKFEIESSNDSHERKQLHNQKQYKSNGSHKRIVTARKLNNMFTQLSIMHGGTFPLLRHLLLSQFLSTYPIKRFIDIGGLPIALDPPSRSKSSPNFSRFFFFCKSICTSVL</sequence>
<feature type="region of interest" description="Disordered" evidence="1">
    <location>
        <begin position="174"/>
        <end position="193"/>
    </location>
</feature>
<name>A0A0L6V229_9BASI</name>
<evidence type="ECO:0000313" key="3">
    <source>
        <dbReference type="EMBL" id="KNZ54804.1"/>
    </source>
</evidence>
<feature type="region of interest" description="Disordered" evidence="1">
    <location>
        <begin position="863"/>
        <end position="884"/>
    </location>
</feature>
<organism evidence="3 4">
    <name type="scientific">Puccinia sorghi</name>
    <dbReference type="NCBI Taxonomy" id="27349"/>
    <lineage>
        <taxon>Eukaryota</taxon>
        <taxon>Fungi</taxon>
        <taxon>Dikarya</taxon>
        <taxon>Basidiomycota</taxon>
        <taxon>Pucciniomycotina</taxon>
        <taxon>Pucciniomycetes</taxon>
        <taxon>Pucciniales</taxon>
        <taxon>Pucciniaceae</taxon>
        <taxon>Puccinia</taxon>
    </lineage>
</organism>
<keyword evidence="2" id="KW-1133">Transmembrane helix</keyword>
<dbReference type="VEuPathDB" id="FungiDB:VP01_2850g1"/>
<feature type="transmembrane region" description="Helical" evidence="2">
    <location>
        <begin position="423"/>
        <end position="448"/>
    </location>
</feature>
<evidence type="ECO:0000313" key="4">
    <source>
        <dbReference type="Proteomes" id="UP000037035"/>
    </source>
</evidence>
<dbReference type="Proteomes" id="UP000037035">
    <property type="component" value="Unassembled WGS sequence"/>
</dbReference>
<keyword evidence="2" id="KW-0472">Membrane</keyword>